<name>R3TTR2_9ENTE</name>
<dbReference type="OrthoDB" id="9795247at2"/>
<dbReference type="Proteomes" id="UP000013840">
    <property type="component" value="Unassembled WGS sequence"/>
</dbReference>
<dbReference type="STRING" id="317735.RU98_GL000839"/>
<dbReference type="PANTHER" id="PTHR18964">
    <property type="entry name" value="ROK (REPRESSOR, ORF, KINASE) FAMILY"/>
    <property type="match status" value="1"/>
</dbReference>
<evidence type="ECO:0000313" key="3">
    <source>
        <dbReference type="Proteomes" id="UP000013840"/>
    </source>
</evidence>
<evidence type="ECO:0008006" key="4">
    <source>
        <dbReference type="Google" id="ProtNLM"/>
    </source>
</evidence>
<dbReference type="RefSeq" id="WP_010772198.1">
    <property type="nucleotide sequence ID" value="NZ_KB946334.1"/>
</dbReference>
<dbReference type="Pfam" id="PF00480">
    <property type="entry name" value="ROK"/>
    <property type="match status" value="1"/>
</dbReference>
<evidence type="ECO:0000313" key="2">
    <source>
        <dbReference type="EMBL" id="EOL44548.1"/>
    </source>
</evidence>
<dbReference type="CDD" id="cd24152">
    <property type="entry name" value="ASKHA_NBD_ROK-like"/>
    <property type="match status" value="1"/>
</dbReference>
<comment type="similarity">
    <text evidence="1">Belongs to the ROK (NagC/XylR) family.</text>
</comment>
<dbReference type="InterPro" id="IPR043129">
    <property type="entry name" value="ATPase_NBD"/>
</dbReference>
<dbReference type="PATRIC" id="fig|1158612.3.peg.2069"/>
<sequence length="301" mass="32774">MHYLSIDVGGTYIKLGLIDRSGNFIQTWQQPTPQTLELFKETIIAEVTDQKEQIKGIAMSCPGRVDSANGYIHTGGALPFLYNFPMKEWIATITDLPFAVLNDGKAAALAEWWIGNLKGISNGAAVVLGTGIGGGLILDNHLHQGPHFQAGELSFLIRQSPNPGHPQIFGFYGSAVKFIQEATTILAVSPNDHEAVFTAIAGHSSVDSTTLFEDYCRDIAILLTDMQVLLDLEKIVIGGGISVQDSLIDMIQIQYSNIRKEEKMLGDTFAPLVIEACAFRNSSNLLGALYQLFMEIDASII</sequence>
<dbReference type="InterPro" id="IPR000600">
    <property type="entry name" value="ROK"/>
</dbReference>
<accession>R3TTR2</accession>
<protein>
    <recommendedName>
        <fullName evidence="4">ROK family protein</fullName>
    </recommendedName>
</protein>
<reference evidence="2 3" key="1">
    <citation type="submission" date="2013-02" db="EMBL/GenBank/DDBJ databases">
        <title>The Genome Sequence of Enterococcus caccae BAA-1240.</title>
        <authorList>
            <consortium name="The Broad Institute Genome Sequencing Platform"/>
            <consortium name="The Broad Institute Genome Sequencing Center for Infectious Disease"/>
            <person name="Earl A.M."/>
            <person name="Gilmore M.S."/>
            <person name="Lebreton F."/>
            <person name="Walker B."/>
            <person name="Young S.K."/>
            <person name="Zeng Q."/>
            <person name="Gargeya S."/>
            <person name="Fitzgerald M."/>
            <person name="Haas B."/>
            <person name="Abouelleil A."/>
            <person name="Alvarado L."/>
            <person name="Arachchi H.M."/>
            <person name="Berlin A.M."/>
            <person name="Chapman S.B."/>
            <person name="Dewar J."/>
            <person name="Goldberg J."/>
            <person name="Griggs A."/>
            <person name="Gujja S."/>
            <person name="Hansen M."/>
            <person name="Howarth C."/>
            <person name="Imamovic A."/>
            <person name="Larimer J."/>
            <person name="McCowan C."/>
            <person name="Murphy C."/>
            <person name="Neiman D."/>
            <person name="Pearson M."/>
            <person name="Priest M."/>
            <person name="Roberts A."/>
            <person name="Saif S."/>
            <person name="Shea T."/>
            <person name="Sisk P."/>
            <person name="Sykes S."/>
            <person name="Wortman J."/>
            <person name="Nusbaum C."/>
            <person name="Birren B."/>
        </authorList>
    </citation>
    <scope>NUCLEOTIDE SEQUENCE [LARGE SCALE GENOMIC DNA]</scope>
    <source>
        <strain evidence="2 3">ATCC BAA-1240</strain>
    </source>
</reference>
<dbReference type="EMBL" id="AJAU01000019">
    <property type="protein sequence ID" value="EOL44548.1"/>
    <property type="molecule type" value="Genomic_DNA"/>
</dbReference>
<gene>
    <name evidence="2" type="ORF">UC7_02091</name>
</gene>
<keyword evidence="3" id="KW-1185">Reference proteome</keyword>
<organism evidence="2 3">
    <name type="scientific">Enterococcus caccae ATCC BAA-1240</name>
    <dbReference type="NCBI Taxonomy" id="1158612"/>
    <lineage>
        <taxon>Bacteria</taxon>
        <taxon>Bacillati</taxon>
        <taxon>Bacillota</taxon>
        <taxon>Bacilli</taxon>
        <taxon>Lactobacillales</taxon>
        <taxon>Enterococcaceae</taxon>
        <taxon>Enterococcus</taxon>
    </lineage>
</organism>
<proteinExistence type="inferred from homology"/>
<dbReference type="SUPFAM" id="SSF53067">
    <property type="entry name" value="Actin-like ATPase domain"/>
    <property type="match status" value="1"/>
</dbReference>
<dbReference type="Gene3D" id="3.30.420.40">
    <property type="match status" value="2"/>
</dbReference>
<comment type="caution">
    <text evidence="2">The sequence shown here is derived from an EMBL/GenBank/DDBJ whole genome shotgun (WGS) entry which is preliminary data.</text>
</comment>
<dbReference type="eggNOG" id="COG1940">
    <property type="taxonomic scope" value="Bacteria"/>
</dbReference>
<dbReference type="PANTHER" id="PTHR18964:SF170">
    <property type="entry name" value="SUGAR KINASE"/>
    <property type="match status" value="1"/>
</dbReference>
<dbReference type="AlphaFoldDB" id="R3TTR2"/>
<evidence type="ECO:0000256" key="1">
    <source>
        <dbReference type="ARBA" id="ARBA00006479"/>
    </source>
</evidence>